<organism evidence="1 2">
    <name type="scientific">Cohnella kolymensis</name>
    <dbReference type="NCBI Taxonomy" id="1590652"/>
    <lineage>
        <taxon>Bacteria</taxon>
        <taxon>Bacillati</taxon>
        <taxon>Bacillota</taxon>
        <taxon>Bacilli</taxon>
        <taxon>Bacillales</taxon>
        <taxon>Paenibacillaceae</taxon>
        <taxon>Cohnella</taxon>
    </lineage>
</organism>
<evidence type="ECO:0000313" key="1">
    <source>
        <dbReference type="EMBL" id="KIL36491.1"/>
    </source>
</evidence>
<name>A0ABR5A640_9BACL</name>
<protein>
    <recommendedName>
        <fullName evidence="3">PilZ domain-containing protein</fullName>
    </recommendedName>
</protein>
<accession>A0ABR5A640</accession>
<comment type="caution">
    <text evidence="1">The sequence shown here is derived from an EMBL/GenBank/DDBJ whole genome shotgun (WGS) entry which is preliminary data.</text>
</comment>
<dbReference type="EMBL" id="JXAL01000008">
    <property type="protein sequence ID" value="KIL36491.1"/>
    <property type="molecule type" value="Genomic_DNA"/>
</dbReference>
<dbReference type="RefSeq" id="WP_041061817.1">
    <property type="nucleotide sequence ID" value="NZ_JXAL01000008.1"/>
</dbReference>
<proteinExistence type="predicted"/>
<evidence type="ECO:0008006" key="3">
    <source>
        <dbReference type="Google" id="ProtNLM"/>
    </source>
</evidence>
<dbReference type="Proteomes" id="UP000054526">
    <property type="component" value="Unassembled WGS sequence"/>
</dbReference>
<gene>
    <name evidence="1" type="ORF">SD71_07770</name>
</gene>
<evidence type="ECO:0000313" key="2">
    <source>
        <dbReference type="Proteomes" id="UP000054526"/>
    </source>
</evidence>
<sequence>MKRDSLGNQAEQSDFNIHISLFADLSMYRVKDRQVDSGSQRVLMTHVNFSGCQFRTHLEIPARTDVQWVLKAKLGHYTTALKAIIVSGIQEDGLFRYEASWKMTAAERYSYQVRLNEYLQTMLISSPDILAFYRRISERYVFGGFRQFDVSS</sequence>
<reference evidence="1 2" key="1">
    <citation type="submission" date="2014-12" db="EMBL/GenBank/DDBJ databases">
        <title>Draft genome sequence of Cohnella kolymensis strain B-2846.</title>
        <authorList>
            <person name="Karlyshev A.V."/>
            <person name="Kudryashova E.B."/>
        </authorList>
    </citation>
    <scope>NUCLEOTIDE SEQUENCE [LARGE SCALE GENOMIC DNA]</scope>
    <source>
        <strain evidence="1 2">VKM B-2846</strain>
    </source>
</reference>
<keyword evidence="2" id="KW-1185">Reference proteome</keyword>